<proteinExistence type="predicted"/>
<dbReference type="OrthoDB" id="8556561at2"/>
<feature type="region of interest" description="Disordered" evidence="1">
    <location>
        <begin position="328"/>
        <end position="360"/>
    </location>
</feature>
<gene>
    <name evidence="2" type="ORF">CR159_10410</name>
</gene>
<protein>
    <submittedName>
        <fullName evidence="2">Uncharacterized protein</fullName>
    </submittedName>
</protein>
<dbReference type="EMBL" id="PDNW01000007">
    <property type="protein sequence ID" value="PLC50034.1"/>
    <property type="molecule type" value="Genomic_DNA"/>
</dbReference>
<reference evidence="2 3" key="1">
    <citation type="submission" date="2017-10" db="EMBL/GenBank/DDBJ databases">
        <title>Two draft genome sequences of Pusillimonas sp. strains isolated from a nitrate- and radionuclide-contaminated groundwater in Russia.</title>
        <authorList>
            <person name="Grouzdev D.S."/>
            <person name="Tourova T.P."/>
            <person name="Goeva M.A."/>
            <person name="Babich T.L."/>
            <person name="Sokolova D.S."/>
            <person name="Abdullin R."/>
            <person name="Poltaraus A.B."/>
            <person name="Toshchakov S.V."/>
            <person name="Nazina T.N."/>
        </authorList>
    </citation>
    <scope>NUCLEOTIDE SEQUENCE [LARGE SCALE GENOMIC DNA]</scope>
    <source>
        <strain evidence="2 3">JR1/69-3-13</strain>
    </source>
</reference>
<dbReference type="NCBIfam" id="NF040582">
    <property type="entry name" value="STY4528_fam"/>
    <property type="match status" value="1"/>
</dbReference>
<keyword evidence="3" id="KW-1185">Reference proteome</keyword>
<dbReference type="Proteomes" id="UP000234190">
    <property type="component" value="Unassembled WGS sequence"/>
</dbReference>
<evidence type="ECO:0000313" key="2">
    <source>
        <dbReference type="EMBL" id="PLC50034.1"/>
    </source>
</evidence>
<name>A0A2N4U4U5_9BURK</name>
<organism evidence="2 3">
    <name type="scientific">Pollutimonas subterranea</name>
    <dbReference type="NCBI Taxonomy" id="2045210"/>
    <lineage>
        <taxon>Bacteria</taxon>
        <taxon>Pseudomonadati</taxon>
        <taxon>Pseudomonadota</taxon>
        <taxon>Betaproteobacteria</taxon>
        <taxon>Burkholderiales</taxon>
        <taxon>Alcaligenaceae</taxon>
        <taxon>Pollutimonas</taxon>
    </lineage>
</organism>
<evidence type="ECO:0000256" key="1">
    <source>
        <dbReference type="SAM" id="MobiDB-lite"/>
    </source>
</evidence>
<sequence>MQGNGPPWPIPWRTLMADHHTRHNPLGQDALFTTPAALMLDARLTPLERNGWQVLRMLRSAEGISPLANLGQLRRYLTSTPLGQRAGYETARRVLVVLRLTGWISLVGQQRDPLTGHVLSELYQVHESTLDFQQACALDASLSALLQASIGHENNQVDRVAVHIQATLAQAPEAASIAAHDQRHDDDDLPPTPPSQASEAADPLPLSGDSAGSTLVPQQTEHARHMTAEQDSTYKTYMYKKERTYRAREGDSASQSVSLPPCLSNAQADQQKDVQAALRRLPPQHRQEVLDELQARSQSGTVRNVVAYFFALVKRVFAGEFRPWAGRKEASATPRTAENRPAAPPRTEAHPAPTAQPASRETALAHIANIRKIMNASTNAGDIAAQAMQARGWQPHPA</sequence>
<accession>A0A2N4U4U5</accession>
<dbReference type="AlphaFoldDB" id="A0A2N4U4U5"/>
<dbReference type="InterPro" id="IPR047749">
    <property type="entry name" value="STY4528-like"/>
</dbReference>
<evidence type="ECO:0000313" key="3">
    <source>
        <dbReference type="Proteomes" id="UP000234190"/>
    </source>
</evidence>
<feature type="compositionally biased region" description="Polar residues" evidence="1">
    <location>
        <begin position="210"/>
        <end position="220"/>
    </location>
</feature>
<comment type="caution">
    <text evidence="2">The sequence shown here is derived from an EMBL/GenBank/DDBJ whole genome shotgun (WGS) entry which is preliminary data.</text>
</comment>
<feature type="region of interest" description="Disordered" evidence="1">
    <location>
        <begin position="173"/>
        <end position="235"/>
    </location>
</feature>